<dbReference type="Proteomes" id="UP000425960">
    <property type="component" value="Chromosome"/>
</dbReference>
<evidence type="ECO:0000259" key="14">
    <source>
        <dbReference type="Pfam" id="PF07715"/>
    </source>
</evidence>
<comment type="subcellular location">
    <subcellularLocation>
        <location evidence="1 11">Cell outer membrane</location>
        <topology evidence="1 11">Multi-pass membrane protein</topology>
    </subcellularLocation>
</comment>
<evidence type="ECO:0000256" key="6">
    <source>
        <dbReference type="ARBA" id="ARBA00023004"/>
    </source>
</evidence>
<keyword evidence="7" id="KW-0406">Ion transport</keyword>
<dbReference type="SUPFAM" id="SSF56935">
    <property type="entry name" value="Porins"/>
    <property type="match status" value="1"/>
</dbReference>
<evidence type="ECO:0000256" key="8">
    <source>
        <dbReference type="ARBA" id="ARBA00023077"/>
    </source>
</evidence>
<gene>
    <name evidence="15" type="ORF">DSCO28_29180</name>
</gene>
<evidence type="ECO:0000256" key="11">
    <source>
        <dbReference type="PROSITE-ProRule" id="PRU01360"/>
    </source>
</evidence>
<dbReference type="InterPro" id="IPR036942">
    <property type="entry name" value="Beta-barrel_TonB_sf"/>
</dbReference>
<dbReference type="PROSITE" id="PS52016">
    <property type="entry name" value="TONB_DEPENDENT_REC_3"/>
    <property type="match status" value="1"/>
</dbReference>
<evidence type="ECO:0000256" key="2">
    <source>
        <dbReference type="ARBA" id="ARBA00022448"/>
    </source>
</evidence>
<feature type="domain" description="TonB-dependent receptor-like beta-barrel" evidence="13">
    <location>
        <begin position="229"/>
        <end position="620"/>
    </location>
</feature>
<evidence type="ECO:0000256" key="3">
    <source>
        <dbReference type="ARBA" id="ARBA00022452"/>
    </source>
</evidence>
<sequence>MEAITVTAEKQEEEVQKVPSAITVFTETALEDAGIDEIGEVIKQVPNMNYGETYLGRETIFRGIRPSQFTGKNPVVIYIDGIPHDHVNNFDVDLNNIERVEVLRGSQGALYGKNAIGGIINVISKQPDNLFNSKVTAECAENKTYKAKAYVDGPIVKDRLFLGLSGSWSETEGFMENNYPGEENFDGNDILKTKALLNWLPTDCMKIALHAGANRIRNHNGAVIRSDEVRYSDTRAPDDKMDTDILNLGLNLSYEWNELELTSVSTFSDNETNARQNFNYYRQAAAWIGYGDKENSLFSQEIRFQSKDNDNGLKWLGGVYYSKDEGDINESGSIMNTEASLGYNTKKNYPGATEEETVSAFGQITIPLIKKVHFTAGLRYEQVHKELNFRYKATRLDTNQTLTTVAYDIDDDWSAFLPKGVLAWDVNDNALIYASVSKGYLAGGLNTYESDKDRTTFDEQTSIDYEVGAKTQWLENRLAFNITAFYMDIEDMHVYNMPEPYVFVATNAGEAHSKGIELEVRARPLKGLDITAQFGWIDAEYDEYEGYEGNKIQGTPEYTINLAAQYRHASGLFGRAEMQGNGETYYNDGNTDSQDSFEVYNLKIGYEASRWDLYFYCKNILDEEYFSYGRSCGIGTLKEVGDPRTFGLIASVNF</sequence>
<name>A0A5K7ZJN0_9BACT</name>
<accession>A0A5K7ZJN0</accession>
<keyword evidence="5 11" id="KW-0812">Transmembrane</keyword>
<evidence type="ECO:0000256" key="1">
    <source>
        <dbReference type="ARBA" id="ARBA00004571"/>
    </source>
</evidence>
<dbReference type="KEGG" id="dov:DSCO28_29180"/>
<evidence type="ECO:0000313" key="16">
    <source>
        <dbReference type="Proteomes" id="UP000425960"/>
    </source>
</evidence>
<dbReference type="Pfam" id="PF00593">
    <property type="entry name" value="TonB_dep_Rec_b-barrel"/>
    <property type="match status" value="1"/>
</dbReference>
<evidence type="ECO:0000256" key="4">
    <source>
        <dbReference type="ARBA" id="ARBA00022496"/>
    </source>
</evidence>
<dbReference type="PANTHER" id="PTHR32552">
    <property type="entry name" value="FERRICHROME IRON RECEPTOR-RELATED"/>
    <property type="match status" value="1"/>
</dbReference>
<keyword evidence="6" id="KW-0408">Iron</keyword>
<evidence type="ECO:0000256" key="9">
    <source>
        <dbReference type="ARBA" id="ARBA00023136"/>
    </source>
</evidence>
<dbReference type="GO" id="GO:0006826">
    <property type="term" value="P:iron ion transport"/>
    <property type="evidence" value="ECO:0007669"/>
    <property type="project" value="UniProtKB-KW"/>
</dbReference>
<dbReference type="CDD" id="cd01347">
    <property type="entry name" value="ligand_gated_channel"/>
    <property type="match status" value="1"/>
</dbReference>
<dbReference type="Gene3D" id="2.40.170.20">
    <property type="entry name" value="TonB-dependent receptor, beta-barrel domain"/>
    <property type="match status" value="1"/>
</dbReference>
<dbReference type="InterPro" id="IPR039426">
    <property type="entry name" value="TonB-dep_rcpt-like"/>
</dbReference>
<keyword evidence="10 11" id="KW-0998">Cell outer membrane</keyword>
<evidence type="ECO:0000313" key="15">
    <source>
        <dbReference type="EMBL" id="BBO82352.1"/>
    </source>
</evidence>
<protein>
    <submittedName>
        <fullName evidence="15">TonB-dependent receptor</fullName>
    </submittedName>
</protein>
<keyword evidence="9 11" id="KW-0472">Membrane</keyword>
<dbReference type="PANTHER" id="PTHR32552:SF81">
    <property type="entry name" value="TONB-DEPENDENT OUTER MEMBRANE RECEPTOR"/>
    <property type="match status" value="1"/>
</dbReference>
<dbReference type="AlphaFoldDB" id="A0A5K7ZJN0"/>
<evidence type="ECO:0000256" key="5">
    <source>
        <dbReference type="ARBA" id="ARBA00022692"/>
    </source>
</evidence>
<dbReference type="InterPro" id="IPR012910">
    <property type="entry name" value="Plug_dom"/>
</dbReference>
<reference evidence="15 16" key="1">
    <citation type="submission" date="2019-11" db="EMBL/GenBank/DDBJ databases">
        <title>Comparative genomics of hydrocarbon-degrading Desulfosarcina strains.</title>
        <authorList>
            <person name="Watanabe M."/>
            <person name="Kojima H."/>
            <person name="Fukui M."/>
        </authorList>
    </citation>
    <scope>NUCLEOTIDE SEQUENCE [LARGE SCALE GENOMIC DNA]</scope>
    <source>
        <strain evidence="15 16">28bB2T</strain>
    </source>
</reference>
<feature type="domain" description="TonB-dependent receptor plug" evidence="14">
    <location>
        <begin position="15"/>
        <end position="119"/>
    </location>
</feature>
<keyword evidence="8 12" id="KW-0798">TonB box</keyword>
<evidence type="ECO:0000256" key="10">
    <source>
        <dbReference type="ARBA" id="ARBA00023237"/>
    </source>
</evidence>
<keyword evidence="15" id="KW-0675">Receptor</keyword>
<evidence type="ECO:0000256" key="12">
    <source>
        <dbReference type="RuleBase" id="RU003357"/>
    </source>
</evidence>
<evidence type="ECO:0000256" key="7">
    <source>
        <dbReference type="ARBA" id="ARBA00023065"/>
    </source>
</evidence>
<keyword evidence="3 11" id="KW-1134">Transmembrane beta strand</keyword>
<proteinExistence type="inferred from homology"/>
<keyword evidence="2 11" id="KW-0813">Transport</keyword>
<keyword evidence="4" id="KW-0410">Iron transport</keyword>
<dbReference type="InterPro" id="IPR000531">
    <property type="entry name" value="Beta-barrel_TonB"/>
</dbReference>
<comment type="similarity">
    <text evidence="11 12">Belongs to the TonB-dependent receptor family.</text>
</comment>
<evidence type="ECO:0000259" key="13">
    <source>
        <dbReference type="Pfam" id="PF00593"/>
    </source>
</evidence>
<organism evidence="15 16">
    <name type="scientific">Desulfosarcina ovata subsp. sediminis</name>
    <dbReference type="NCBI Taxonomy" id="885957"/>
    <lineage>
        <taxon>Bacteria</taxon>
        <taxon>Pseudomonadati</taxon>
        <taxon>Thermodesulfobacteriota</taxon>
        <taxon>Desulfobacteria</taxon>
        <taxon>Desulfobacterales</taxon>
        <taxon>Desulfosarcinaceae</taxon>
        <taxon>Desulfosarcina</taxon>
    </lineage>
</organism>
<dbReference type="GO" id="GO:0009279">
    <property type="term" value="C:cell outer membrane"/>
    <property type="evidence" value="ECO:0007669"/>
    <property type="project" value="UniProtKB-SubCell"/>
</dbReference>
<dbReference type="Pfam" id="PF07715">
    <property type="entry name" value="Plug"/>
    <property type="match status" value="1"/>
</dbReference>
<dbReference type="EMBL" id="AP021876">
    <property type="protein sequence ID" value="BBO82352.1"/>
    <property type="molecule type" value="Genomic_DNA"/>
</dbReference>